<dbReference type="GO" id="GO:0051016">
    <property type="term" value="P:barbed-end actin filament capping"/>
    <property type="evidence" value="ECO:0007669"/>
    <property type="project" value="InterPro"/>
</dbReference>
<dbReference type="FunCoup" id="L9L030">
    <property type="interactions" value="1769"/>
</dbReference>
<dbReference type="GO" id="GO:0010591">
    <property type="term" value="P:regulation of lamellipodium assembly"/>
    <property type="evidence" value="ECO:0007669"/>
    <property type="project" value="TreeGrafter"/>
</dbReference>
<evidence type="ECO:0000256" key="1">
    <source>
        <dbReference type="ARBA" id="ARBA00004204"/>
    </source>
</evidence>
<comment type="function">
    <text evidence="9">F-actin-capping proteins bind in a Ca(2+)-independent manner to the fast growing ends of actin filaments (barbed end) thereby blocking the exchange of subunits at these ends. Unlike other capping proteins (such as gelsolin and severin), these proteins do not sever actin filaments. Plays a role in the regulation of cell morphology and cytoskeletal organization. Forms, with CAPZB, the barbed end of the fast growing ends of actin filaments in the dynactin complex and stabilizes dynactin structure. The dynactin multiprotein complex activates the molecular motor dynein for ultra-processive transport along microtubules.</text>
</comment>
<dbReference type="Gene3D" id="6.10.250.30">
    <property type="entry name" value="Capz alpha-1 subunit"/>
    <property type="match status" value="1"/>
</dbReference>
<reference evidence="12" key="2">
    <citation type="journal article" date="2013" name="Nat. Commun.">
        <title>Genome of the Chinese tree shrew.</title>
        <authorList>
            <person name="Fan Y."/>
            <person name="Huang Z.Y."/>
            <person name="Cao C.C."/>
            <person name="Chen C.S."/>
            <person name="Chen Y.X."/>
            <person name="Fan D.D."/>
            <person name="He J."/>
            <person name="Hou H.L."/>
            <person name="Hu L."/>
            <person name="Hu X.T."/>
            <person name="Jiang X.T."/>
            <person name="Lai R."/>
            <person name="Lang Y.S."/>
            <person name="Liang B."/>
            <person name="Liao S.G."/>
            <person name="Mu D."/>
            <person name="Ma Y.Y."/>
            <person name="Niu Y.Y."/>
            <person name="Sun X.Q."/>
            <person name="Xia J.Q."/>
            <person name="Xiao J."/>
            <person name="Xiong Z.Q."/>
            <person name="Xu L."/>
            <person name="Yang L."/>
            <person name="Zhang Y."/>
            <person name="Zhao W."/>
            <person name="Zhao X.D."/>
            <person name="Zheng Y.T."/>
            <person name="Zhou J.M."/>
            <person name="Zhu Y.B."/>
            <person name="Zhang G.J."/>
            <person name="Wang J."/>
            <person name="Yao Y.G."/>
        </authorList>
    </citation>
    <scope>NUCLEOTIDE SEQUENCE [LARGE SCALE GENOMIC DNA]</scope>
</reference>
<dbReference type="PRINTS" id="PR00192">
    <property type="entry name" value="FACTINCAPB"/>
</dbReference>
<comment type="similarity">
    <text evidence="3">Belongs to the F-actin-capping protein beta subunit family.</text>
</comment>
<dbReference type="EMBL" id="KB320563">
    <property type="protein sequence ID" value="ELW68550.1"/>
    <property type="molecule type" value="Genomic_DNA"/>
</dbReference>
<evidence type="ECO:0000256" key="2">
    <source>
        <dbReference type="ARBA" id="ARBA00004245"/>
    </source>
</evidence>
<sequence>MNSPKYAQKIANSWPACESLSGTPAKPPRMVRTRILLVWQAALASPSPWSPAPTSPFGAPPPAPRSILGDRRGPCCGGESHRRRDRDRRRRRHHAQLSHLSFDLLHPPGQRLSSDQQLDCALDLMRRLPPQQIEKNLSDLIDLESIVGAASQEADVASISTVQHHPTNTGGPASTIRGTVAHTAQPCPEERRPHGRSPWSNKYDPPLEDGAMPSARLRKLEVEANNAFDQYRDLYFEGGVSSVYLWDLDHGFAGVILIKKAGDGSKKIKGCWDSIHVVEVQEKSSGRTAHYKLTSTVMLWLQTNKSGSGTMNLGGSLTRQKMVCQLAEKGVAGGGCRAVHKKTGDKGLDRATQEGCRDKPVVRTLAKPVSAHSRRSQDSWLPRATAAWSSPGDRLYVDSQCELLSARPRAGHLVTPSSLQWAGLGPSPQTGRSAGPMEKDETVSDCSPHIANIGRLVEDMENKIRSTLNEIYFGKTKDIVNGLRSVDAIPDNQKFQQLQRELSQVLTQRQIYIQPDN</sequence>
<feature type="compositionally biased region" description="Basic residues" evidence="10">
    <location>
        <begin position="81"/>
        <end position="92"/>
    </location>
</feature>
<feature type="region of interest" description="Disordered" evidence="10">
    <location>
        <begin position="184"/>
        <end position="206"/>
    </location>
</feature>
<feature type="region of interest" description="Disordered" evidence="10">
    <location>
        <begin position="45"/>
        <end position="92"/>
    </location>
</feature>
<evidence type="ECO:0000256" key="3">
    <source>
        <dbReference type="ARBA" id="ARBA00006039"/>
    </source>
</evidence>
<keyword evidence="12" id="KW-1185">Reference proteome</keyword>
<keyword evidence="5" id="KW-0963">Cytoplasm</keyword>
<dbReference type="PANTHER" id="PTHR10619:SF0">
    <property type="entry name" value="F-ACTIN-CAPPING PROTEIN SUBUNIT BETA ISOFORMS 1 AND 2"/>
    <property type="match status" value="1"/>
</dbReference>
<organism evidence="11 12">
    <name type="scientific">Tupaia chinensis</name>
    <name type="common">Chinese tree shrew</name>
    <name type="synonym">Tupaia belangeri chinensis</name>
    <dbReference type="NCBI Taxonomy" id="246437"/>
    <lineage>
        <taxon>Eukaryota</taxon>
        <taxon>Metazoa</taxon>
        <taxon>Chordata</taxon>
        <taxon>Craniata</taxon>
        <taxon>Vertebrata</taxon>
        <taxon>Euteleostomi</taxon>
        <taxon>Mammalia</taxon>
        <taxon>Eutheria</taxon>
        <taxon>Euarchontoglires</taxon>
        <taxon>Scandentia</taxon>
        <taxon>Tupaiidae</taxon>
        <taxon>Tupaia</taxon>
    </lineage>
</organism>
<evidence type="ECO:0000256" key="7">
    <source>
        <dbReference type="ARBA" id="ARBA00023212"/>
    </source>
</evidence>
<keyword evidence="6" id="KW-0009">Actin-binding</keyword>
<keyword evidence="7" id="KW-0206">Cytoskeleton</keyword>
<comment type="subcellular location">
    <subcellularLocation>
        <location evidence="2">Cytoplasm</location>
        <location evidence="2">Cytoskeleton</location>
    </subcellularLocation>
    <subcellularLocation>
        <location evidence="1">Cytoplasm</location>
        <location evidence="1">Myofibril</location>
        <location evidence="1">Sarcomere</location>
    </subcellularLocation>
</comment>
<dbReference type="Pfam" id="PF01115">
    <property type="entry name" value="F_actin_cap_B"/>
    <property type="match status" value="2"/>
</dbReference>
<dbReference type="InParanoid" id="L9L030"/>
<dbReference type="STRING" id="246437.L9L030"/>
<evidence type="ECO:0000313" key="12">
    <source>
        <dbReference type="Proteomes" id="UP000011518"/>
    </source>
</evidence>
<proteinExistence type="inferred from homology"/>
<accession>L9L030</accession>
<gene>
    <name evidence="11" type="ORF">TREES_T100008836</name>
</gene>
<keyword evidence="4" id="KW-0117">Actin capping</keyword>
<dbReference type="GO" id="GO:0030017">
    <property type="term" value="C:sarcomere"/>
    <property type="evidence" value="ECO:0007669"/>
    <property type="project" value="UniProtKB-SubCell"/>
</dbReference>
<dbReference type="Gene3D" id="1.20.58.570">
    <property type="match status" value="1"/>
</dbReference>
<dbReference type="InterPro" id="IPR037282">
    <property type="entry name" value="CapZ_alpha/beta"/>
</dbReference>
<evidence type="ECO:0000256" key="5">
    <source>
        <dbReference type="ARBA" id="ARBA00022490"/>
    </source>
</evidence>
<protein>
    <recommendedName>
        <fullName evidence="8">CapZ beta</fullName>
    </recommendedName>
</protein>
<dbReference type="GO" id="GO:0051015">
    <property type="term" value="F:actin filament binding"/>
    <property type="evidence" value="ECO:0007669"/>
    <property type="project" value="TreeGrafter"/>
</dbReference>
<dbReference type="Proteomes" id="UP000011518">
    <property type="component" value="Unassembled WGS sequence"/>
</dbReference>
<dbReference type="InterPro" id="IPR001698">
    <property type="entry name" value="CAPZB"/>
</dbReference>
<evidence type="ECO:0000256" key="8">
    <source>
        <dbReference type="ARBA" id="ARBA00031437"/>
    </source>
</evidence>
<dbReference type="InterPro" id="IPR042276">
    <property type="entry name" value="CapZ_alpha/beta_2"/>
</dbReference>
<dbReference type="Gene3D" id="3.90.1150.210">
    <property type="entry name" value="F-actin capping protein, beta subunit"/>
    <property type="match status" value="2"/>
</dbReference>
<dbReference type="SUPFAM" id="SSF90096">
    <property type="entry name" value="Subunits of heterodimeric actin filament capping protein Capz"/>
    <property type="match status" value="2"/>
</dbReference>
<feature type="region of interest" description="Disordered" evidence="10">
    <location>
        <begin position="418"/>
        <end position="445"/>
    </location>
</feature>
<dbReference type="GO" id="GO:0000902">
    <property type="term" value="P:cell morphogenesis"/>
    <property type="evidence" value="ECO:0007669"/>
    <property type="project" value="TreeGrafter"/>
</dbReference>
<evidence type="ECO:0000256" key="10">
    <source>
        <dbReference type="SAM" id="MobiDB-lite"/>
    </source>
</evidence>
<dbReference type="AlphaFoldDB" id="L9L030"/>
<dbReference type="PANTHER" id="PTHR10619">
    <property type="entry name" value="F-ACTIN-CAPPING PROTEIN SUBUNIT BETA"/>
    <property type="match status" value="1"/>
</dbReference>
<evidence type="ECO:0000313" key="11">
    <source>
        <dbReference type="EMBL" id="ELW68550.1"/>
    </source>
</evidence>
<name>L9L030_TUPCH</name>
<reference evidence="12" key="1">
    <citation type="submission" date="2012-07" db="EMBL/GenBank/DDBJ databases">
        <title>Genome of the Chinese tree shrew, a rising model animal genetically related to primates.</title>
        <authorList>
            <person name="Zhang G."/>
            <person name="Fan Y."/>
            <person name="Yao Y."/>
            <person name="Huang Z."/>
        </authorList>
    </citation>
    <scope>NUCLEOTIDE SEQUENCE [LARGE SCALE GENOMIC DNA]</scope>
</reference>
<dbReference type="GO" id="GO:0051490">
    <property type="term" value="P:negative regulation of filopodium assembly"/>
    <property type="evidence" value="ECO:0007669"/>
    <property type="project" value="TreeGrafter"/>
</dbReference>
<evidence type="ECO:0000256" key="4">
    <source>
        <dbReference type="ARBA" id="ARBA00022467"/>
    </source>
</evidence>
<feature type="compositionally biased region" description="Pro residues" evidence="10">
    <location>
        <begin position="48"/>
        <end position="64"/>
    </location>
</feature>
<dbReference type="GO" id="GO:0008290">
    <property type="term" value="C:F-actin capping protein complex"/>
    <property type="evidence" value="ECO:0007669"/>
    <property type="project" value="InterPro"/>
</dbReference>
<evidence type="ECO:0000256" key="6">
    <source>
        <dbReference type="ARBA" id="ARBA00023203"/>
    </source>
</evidence>
<evidence type="ECO:0000256" key="9">
    <source>
        <dbReference type="ARBA" id="ARBA00045888"/>
    </source>
</evidence>
<dbReference type="InterPro" id="IPR043175">
    <property type="entry name" value="CAPZB_N"/>
</dbReference>